<sequence length="72" mass="8115">MPAIKIGPVGEEDLSMERLLDESTNVTWWGREAAGVCQPGEKRDEGLEERDRTIVDCGFNFNLLLDDGYLEN</sequence>
<dbReference type="EMBL" id="JBBWWQ010000002">
    <property type="protein sequence ID" value="KAK8955078.1"/>
    <property type="molecule type" value="Genomic_DNA"/>
</dbReference>
<keyword evidence="2" id="KW-1185">Reference proteome</keyword>
<proteinExistence type="predicted"/>
<accession>A0AAP0C0C4</accession>
<reference evidence="1 2" key="1">
    <citation type="journal article" date="2022" name="Nat. Plants">
        <title>Genomes of leafy and leafless Platanthera orchids illuminate the evolution of mycoheterotrophy.</title>
        <authorList>
            <person name="Li M.H."/>
            <person name="Liu K.W."/>
            <person name="Li Z."/>
            <person name="Lu H.C."/>
            <person name="Ye Q.L."/>
            <person name="Zhang D."/>
            <person name="Wang J.Y."/>
            <person name="Li Y.F."/>
            <person name="Zhong Z.M."/>
            <person name="Liu X."/>
            <person name="Yu X."/>
            <person name="Liu D.K."/>
            <person name="Tu X.D."/>
            <person name="Liu B."/>
            <person name="Hao Y."/>
            <person name="Liao X.Y."/>
            <person name="Jiang Y.T."/>
            <person name="Sun W.H."/>
            <person name="Chen J."/>
            <person name="Chen Y.Q."/>
            <person name="Ai Y."/>
            <person name="Zhai J.W."/>
            <person name="Wu S.S."/>
            <person name="Zhou Z."/>
            <person name="Hsiao Y.Y."/>
            <person name="Wu W.L."/>
            <person name="Chen Y.Y."/>
            <person name="Lin Y.F."/>
            <person name="Hsu J.L."/>
            <person name="Li C.Y."/>
            <person name="Wang Z.W."/>
            <person name="Zhao X."/>
            <person name="Zhong W.Y."/>
            <person name="Ma X.K."/>
            <person name="Ma L."/>
            <person name="Huang J."/>
            <person name="Chen G.Z."/>
            <person name="Huang M.Z."/>
            <person name="Huang L."/>
            <person name="Peng D.H."/>
            <person name="Luo Y.B."/>
            <person name="Zou S.Q."/>
            <person name="Chen S.P."/>
            <person name="Lan S."/>
            <person name="Tsai W.C."/>
            <person name="Van de Peer Y."/>
            <person name="Liu Z.J."/>
        </authorList>
    </citation>
    <scope>NUCLEOTIDE SEQUENCE [LARGE SCALE GENOMIC DNA]</scope>
    <source>
        <strain evidence="1">Lor287</strain>
    </source>
</reference>
<dbReference type="Proteomes" id="UP001418222">
    <property type="component" value="Unassembled WGS sequence"/>
</dbReference>
<evidence type="ECO:0000313" key="2">
    <source>
        <dbReference type="Proteomes" id="UP001418222"/>
    </source>
</evidence>
<comment type="caution">
    <text evidence="1">The sequence shown here is derived from an EMBL/GenBank/DDBJ whole genome shotgun (WGS) entry which is preliminary data.</text>
</comment>
<name>A0AAP0C0C4_9ASPA</name>
<organism evidence="1 2">
    <name type="scientific">Platanthera zijinensis</name>
    <dbReference type="NCBI Taxonomy" id="2320716"/>
    <lineage>
        <taxon>Eukaryota</taxon>
        <taxon>Viridiplantae</taxon>
        <taxon>Streptophyta</taxon>
        <taxon>Embryophyta</taxon>
        <taxon>Tracheophyta</taxon>
        <taxon>Spermatophyta</taxon>
        <taxon>Magnoliopsida</taxon>
        <taxon>Liliopsida</taxon>
        <taxon>Asparagales</taxon>
        <taxon>Orchidaceae</taxon>
        <taxon>Orchidoideae</taxon>
        <taxon>Orchideae</taxon>
        <taxon>Orchidinae</taxon>
        <taxon>Platanthera</taxon>
    </lineage>
</organism>
<dbReference type="AlphaFoldDB" id="A0AAP0C0C4"/>
<protein>
    <submittedName>
        <fullName evidence="1">Uncharacterized protein</fullName>
    </submittedName>
</protein>
<gene>
    <name evidence="1" type="ORF">KSP39_PZI002024</name>
</gene>
<evidence type="ECO:0000313" key="1">
    <source>
        <dbReference type="EMBL" id="KAK8955078.1"/>
    </source>
</evidence>